<evidence type="ECO:0000313" key="1">
    <source>
        <dbReference type="EMBL" id="EDO00323.1"/>
    </source>
</evidence>
<dbReference type="RefSeq" id="XP_001584910.1">
    <property type="nucleotide sequence ID" value="XM_001584860.1"/>
</dbReference>
<evidence type="ECO:0000313" key="2">
    <source>
        <dbReference type="Proteomes" id="UP000001312"/>
    </source>
</evidence>
<dbReference type="GeneID" id="5480939"/>
<dbReference type="InParanoid" id="A7F9B2"/>
<dbReference type="Proteomes" id="UP000001312">
    <property type="component" value="Unassembled WGS sequence"/>
</dbReference>
<organism evidence="1 2">
    <name type="scientific">Sclerotinia sclerotiorum (strain ATCC 18683 / 1980 / Ss-1)</name>
    <name type="common">White mold</name>
    <name type="synonym">Whetzelinia sclerotiorum</name>
    <dbReference type="NCBI Taxonomy" id="665079"/>
    <lineage>
        <taxon>Eukaryota</taxon>
        <taxon>Fungi</taxon>
        <taxon>Dikarya</taxon>
        <taxon>Ascomycota</taxon>
        <taxon>Pezizomycotina</taxon>
        <taxon>Leotiomycetes</taxon>
        <taxon>Helotiales</taxon>
        <taxon>Sclerotiniaceae</taxon>
        <taxon>Sclerotinia</taxon>
    </lineage>
</organism>
<name>A7F9B2_SCLS1</name>
<dbReference type="EMBL" id="CH476650">
    <property type="protein sequence ID" value="EDO00323.1"/>
    <property type="molecule type" value="Genomic_DNA"/>
</dbReference>
<keyword evidence="2" id="KW-1185">Reference proteome</keyword>
<dbReference type="KEGG" id="ssl:SS1G_14193"/>
<accession>A7F9B2</accession>
<dbReference type="AlphaFoldDB" id="A7F9B2"/>
<protein>
    <submittedName>
        <fullName evidence="1">Uncharacterized protein</fullName>
    </submittedName>
</protein>
<proteinExistence type="predicted"/>
<sequence length="73" mass="8925">MILPFYEELAQMAEKDQNGKWDEKLEVFLKVYQLDMFFVVDMSDTVEKIQIEPRGWRGERLKPRRNKEDCERK</sequence>
<reference evidence="2" key="1">
    <citation type="journal article" date="2011" name="PLoS Genet.">
        <title>Genomic analysis of the necrotrophic fungal pathogens Sclerotinia sclerotiorum and Botrytis cinerea.</title>
        <authorList>
            <person name="Amselem J."/>
            <person name="Cuomo C.A."/>
            <person name="van Kan J.A."/>
            <person name="Viaud M."/>
            <person name="Benito E.P."/>
            <person name="Couloux A."/>
            <person name="Coutinho P.M."/>
            <person name="de Vries R.P."/>
            <person name="Dyer P.S."/>
            <person name="Fillinger S."/>
            <person name="Fournier E."/>
            <person name="Gout L."/>
            <person name="Hahn M."/>
            <person name="Kohn L."/>
            <person name="Lapalu N."/>
            <person name="Plummer K.M."/>
            <person name="Pradier J.M."/>
            <person name="Quevillon E."/>
            <person name="Sharon A."/>
            <person name="Simon A."/>
            <person name="ten Have A."/>
            <person name="Tudzynski B."/>
            <person name="Tudzynski P."/>
            <person name="Wincker P."/>
            <person name="Andrew M."/>
            <person name="Anthouard V."/>
            <person name="Beever R.E."/>
            <person name="Beffa R."/>
            <person name="Benoit I."/>
            <person name="Bouzid O."/>
            <person name="Brault B."/>
            <person name="Chen Z."/>
            <person name="Choquer M."/>
            <person name="Collemare J."/>
            <person name="Cotton P."/>
            <person name="Danchin E.G."/>
            <person name="Da Silva C."/>
            <person name="Gautier A."/>
            <person name="Giraud C."/>
            <person name="Giraud T."/>
            <person name="Gonzalez C."/>
            <person name="Grossetete S."/>
            <person name="Guldener U."/>
            <person name="Henrissat B."/>
            <person name="Howlett B.J."/>
            <person name="Kodira C."/>
            <person name="Kretschmer M."/>
            <person name="Lappartient A."/>
            <person name="Leroch M."/>
            <person name="Levis C."/>
            <person name="Mauceli E."/>
            <person name="Neuveglise C."/>
            <person name="Oeser B."/>
            <person name="Pearson M."/>
            <person name="Poulain J."/>
            <person name="Poussereau N."/>
            <person name="Quesneville H."/>
            <person name="Rascle C."/>
            <person name="Schumacher J."/>
            <person name="Segurens B."/>
            <person name="Sexton A."/>
            <person name="Silva E."/>
            <person name="Sirven C."/>
            <person name="Soanes D.M."/>
            <person name="Talbot N.J."/>
            <person name="Templeton M."/>
            <person name="Yandava C."/>
            <person name="Yarden O."/>
            <person name="Zeng Q."/>
            <person name="Rollins J.A."/>
            <person name="Lebrun M.H."/>
            <person name="Dickman M."/>
        </authorList>
    </citation>
    <scope>NUCLEOTIDE SEQUENCE [LARGE SCALE GENOMIC DNA]</scope>
    <source>
        <strain evidence="2">ATCC 18683 / 1980 / Ss-1</strain>
    </source>
</reference>
<gene>
    <name evidence="1" type="ORF">SS1G_14193</name>
</gene>